<reference evidence="3" key="1">
    <citation type="journal article" date="2019" name="Int. J. Syst. Evol. Microbiol.">
        <title>The Global Catalogue of Microorganisms (GCM) 10K type strain sequencing project: providing services to taxonomists for standard genome sequencing and annotation.</title>
        <authorList>
            <consortium name="The Broad Institute Genomics Platform"/>
            <consortium name="The Broad Institute Genome Sequencing Center for Infectious Disease"/>
            <person name="Wu L."/>
            <person name="Ma J."/>
        </authorList>
    </citation>
    <scope>NUCLEOTIDE SEQUENCE [LARGE SCALE GENOMIC DNA]</scope>
    <source>
        <strain evidence="3">CCM 7435</strain>
    </source>
</reference>
<gene>
    <name evidence="2" type="ORF">ACFSNC_05625</name>
</gene>
<keyword evidence="3" id="KW-1185">Reference proteome</keyword>
<proteinExistence type="predicted"/>
<keyword evidence="1" id="KW-0812">Transmembrane</keyword>
<accession>A0ABW4YU47</accession>
<dbReference type="EMBL" id="JBHUHD010000001">
    <property type="protein sequence ID" value="MFD2139867.1"/>
    <property type="molecule type" value="Genomic_DNA"/>
</dbReference>
<organism evidence="2 3">
    <name type="scientific">Ancylobacter oerskovii</name>
    <dbReference type="NCBI Taxonomy" id="459519"/>
    <lineage>
        <taxon>Bacteria</taxon>
        <taxon>Pseudomonadati</taxon>
        <taxon>Pseudomonadota</taxon>
        <taxon>Alphaproteobacteria</taxon>
        <taxon>Hyphomicrobiales</taxon>
        <taxon>Xanthobacteraceae</taxon>
        <taxon>Ancylobacter</taxon>
    </lineage>
</organism>
<dbReference type="Proteomes" id="UP001597299">
    <property type="component" value="Unassembled WGS sequence"/>
</dbReference>
<evidence type="ECO:0000313" key="3">
    <source>
        <dbReference type="Proteomes" id="UP001597299"/>
    </source>
</evidence>
<feature type="transmembrane region" description="Helical" evidence="1">
    <location>
        <begin position="30"/>
        <end position="49"/>
    </location>
</feature>
<sequence>MFGALAGTWHGGLPSGRRERARAGAGAGQIWPALLLLVVSIPAIGLAALGAGAGTDHVAVVAPPWYGPAQTLALVDRAGGRFVDVGRYGNVVVATVGEGDRRMFLDALSREGAWLTLDAGSLAGCTGR</sequence>
<comment type="caution">
    <text evidence="2">The sequence shown here is derived from an EMBL/GenBank/DDBJ whole genome shotgun (WGS) entry which is preliminary data.</text>
</comment>
<dbReference type="RefSeq" id="WP_213352348.1">
    <property type="nucleotide sequence ID" value="NZ_JAHBGB010000023.1"/>
</dbReference>
<evidence type="ECO:0000256" key="1">
    <source>
        <dbReference type="SAM" id="Phobius"/>
    </source>
</evidence>
<evidence type="ECO:0000313" key="2">
    <source>
        <dbReference type="EMBL" id="MFD2139867.1"/>
    </source>
</evidence>
<name>A0ABW4YU47_9HYPH</name>
<keyword evidence="1" id="KW-0472">Membrane</keyword>
<keyword evidence="1" id="KW-1133">Transmembrane helix</keyword>
<protein>
    <submittedName>
        <fullName evidence="2">Uncharacterized protein</fullName>
    </submittedName>
</protein>